<evidence type="ECO:0000313" key="2">
    <source>
        <dbReference type="EMBL" id="EOY48943.1"/>
    </source>
</evidence>
<sequence length="55" mass="5582">MERGNSHLPTPPAPPHPDHGGSHTSGHSPVTTATTTAPDHNAWSGAVTYRGGCGI</sequence>
<gene>
    <name evidence="2" type="ORF">SLI_4232</name>
</gene>
<name>A0A7U9HBT3_STRLI</name>
<feature type="region of interest" description="Disordered" evidence="1">
    <location>
        <begin position="1"/>
        <end position="55"/>
    </location>
</feature>
<evidence type="ECO:0000256" key="1">
    <source>
        <dbReference type="SAM" id="MobiDB-lite"/>
    </source>
</evidence>
<accession>A0A7U9HBT3</accession>
<organism evidence="2 3">
    <name type="scientific">Streptomyces lividans 1326</name>
    <dbReference type="NCBI Taxonomy" id="1200984"/>
    <lineage>
        <taxon>Bacteria</taxon>
        <taxon>Bacillati</taxon>
        <taxon>Actinomycetota</taxon>
        <taxon>Actinomycetes</taxon>
        <taxon>Kitasatosporales</taxon>
        <taxon>Streptomycetaceae</taxon>
        <taxon>Streptomyces</taxon>
    </lineage>
</organism>
<protein>
    <submittedName>
        <fullName evidence="2">Uncharacterized protein</fullName>
    </submittedName>
</protein>
<evidence type="ECO:0000313" key="3">
    <source>
        <dbReference type="Proteomes" id="UP000014062"/>
    </source>
</evidence>
<dbReference type="EMBL" id="CM001889">
    <property type="protein sequence ID" value="EOY48943.1"/>
    <property type="molecule type" value="Genomic_DNA"/>
</dbReference>
<dbReference type="Proteomes" id="UP000014062">
    <property type="component" value="Chromosome"/>
</dbReference>
<reference evidence="3" key="1">
    <citation type="journal article" date="2013" name="Genome Biol. Evol.">
        <title>The genome sequence of Streptomyces lividans 66 reveals a novel tRNA-dependent peptide biosynthetic system within a metal-related genomic island.</title>
        <authorList>
            <person name="Cruz-Morales P."/>
            <person name="Vijgenboom E."/>
            <person name="Iruegas-Bocardo F."/>
            <person name="Girard G."/>
            <person name="Yanez-Guerra L.A."/>
            <person name="Ramos-Aboites H.E."/>
            <person name="Pernodet J.L."/>
            <person name="Anne J."/>
            <person name="van Wezel G.P."/>
            <person name="Barona-Gomez F."/>
        </authorList>
    </citation>
    <scope>NUCLEOTIDE SEQUENCE [LARGE SCALE GENOMIC DNA]</scope>
    <source>
        <strain evidence="3">1326</strain>
    </source>
</reference>
<proteinExistence type="predicted"/>
<feature type="compositionally biased region" description="Polar residues" evidence="1">
    <location>
        <begin position="22"/>
        <end position="38"/>
    </location>
</feature>
<dbReference type="AlphaFoldDB" id="A0A7U9HBT3"/>